<sequence length="149" mass="17541">MKNRLWLFTGMIALCLSALIVLAFQIHKMNQNRMILEEGLSRLEEKSSHLSGGDSYLRNEVRNTILKRRKEIKDCYEAYLASKPKIETGDLKVDWKIDKQGNVIQPEEVMSTFFSEDFSRCVTDRISEWNFPPPITEKYVFHTFSFKKR</sequence>
<dbReference type="NCBIfam" id="NF033768">
    <property type="entry name" value="myxo_SS_tail"/>
    <property type="match status" value="1"/>
</dbReference>
<evidence type="ECO:0000313" key="1">
    <source>
        <dbReference type="EMBL" id="TGK17990.1"/>
    </source>
</evidence>
<evidence type="ECO:0008006" key="3">
    <source>
        <dbReference type="Google" id="ProtNLM"/>
    </source>
</evidence>
<reference evidence="1" key="1">
    <citation type="journal article" date="2019" name="PLoS Negl. Trop. Dis.">
        <title>Revisiting the worldwide diversity of Leptospira species in the environment.</title>
        <authorList>
            <person name="Vincent A.T."/>
            <person name="Schiettekatte O."/>
            <person name="Bourhy P."/>
            <person name="Veyrier F.J."/>
            <person name="Picardeau M."/>
        </authorList>
    </citation>
    <scope>NUCLEOTIDE SEQUENCE [LARGE SCALE GENOMIC DNA]</scope>
    <source>
        <strain evidence="1">SCS5</strain>
    </source>
</reference>
<dbReference type="RefSeq" id="WP_135813645.1">
    <property type="nucleotide sequence ID" value="NZ_RQEV01000011.1"/>
</dbReference>
<dbReference type="OrthoDB" id="328475at2"/>
<gene>
    <name evidence="1" type="ORF">EHO61_11055</name>
</gene>
<evidence type="ECO:0000313" key="2">
    <source>
        <dbReference type="Proteomes" id="UP000297855"/>
    </source>
</evidence>
<dbReference type="InterPro" id="IPR049806">
    <property type="entry name" value="MasK-like_C"/>
</dbReference>
<dbReference type="AlphaFoldDB" id="A0A4R9GPE2"/>
<protein>
    <recommendedName>
        <fullName evidence="3">TonB C-terminal domain-containing protein</fullName>
    </recommendedName>
</protein>
<accession>A0A4R9GPE2</accession>
<proteinExistence type="predicted"/>
<keyword evidence="2" id="KW-1185">Reference proteome</keyword>
<organism evidence="1 2">
    <name type="scientific">Leptospira fluminis</name>
    <dbReference type="NCBI Taxonomy" id="2484979"/>
    <lineage>
        <taxon>Bacteria</taxon>
        <taxon>Pseudomonadati</taxon>
        <taxon>Spirochaetota</taxon>
        <taxon>Spirochaetia</taxon>
        <taxon>Leptospirales</taxon>
        <taxon>Leptospiraceae</taxon>
        <taxon>Leptospira</taxon>
    </lineage>
</organism>
<dbReference type="EMBL" id="RQEV01000011">
    <property type="protein sequence ID" value="TGK17990.1"/>
    <property type="molecule type" value="Genomic_DNA"/>
</dbReference>
<comment type="caution">
    <text evidence="1">The sequence shown here is derived from an EMBL/GenBank/DDBJ whole genome shotgun (WGS) entry which is preliminary data.</text>
</comment>
<name>A0A4R9GPE2_9LEPT</name>
<dbReference type="Proteomes" id="UP000297855">
    <property type="component" value="Unassembled WGS sequence"/>
</dbReference>